<feature type="region of interest" description="Disordered" evidence="2">
    <location>
        <begin position="44"/>
        <end position="78"/>
    </location>
</feature>
<comment type="caution">
    <text evidence="1">Lacks conserved residue(s) required for the propagation of feature annotation.</text>
</comment>
<keyword evidence="1" id="KW-0732">Signal</keyword>
<dbReference type="EMBL" id="AP024238">
    <property type="protein sequence ID" value="BCO25302.1"/>
    <property type="molecule type" value="Genomic_DNA"/>
</dbReference>
<name>A0ABN6CZV6_9BURK</name>
<evidence type="ECO:0000259" key="3">
    <source>
        <dbReference type="Pfam" id="PF04453"/>
    </source>
</evidence>
<comment type="similarity">
    <text evidence="1">Belongs to the LptD family.</text>
</comment>
<keyword evidence="1" id="KW-0472">Membrane</keyword>
<comment type="subunit">
    <text evidence="1">Component of the lipopolysaccharide transport and assembly complex. Interacts with LptE and LptA.</text>
</comment>
<comment type="subcellular location">
    <subcellularLocation>
        <location evidence="1">Cell outer membrane</location>
    </subcellularLocation>
</comment>
<keyword evidence="5" id="KW-1185">Reference proteome</keyword>
<dbReference type="PANTHER" id="PTHR30189">
    <property type="entry name" value="LPS-ASSEMBLY PROTEIN"/>
    <property type="match status" value="1"/>
</dbReference>
<dbReference type="InterPro" id="IPR020889">
    <property type="entry name" value="LipoPS_assembly_LptD"/>
</dbReference>
<accession>A0ABN6CZV6</accession>
<dbReference type="InterPro" id="IPR050218">
    <property type="entry name" value="LptD"/>
</dbReference>
<feature type="domain" description="LptD C-terminal" evidence="3">
    <location>
        <begin position="315"/>
        <end position="685"/>
    </location>
</feature>
<organism evidence="4 5">
    <name type="scientific">Rhodoferax lithotrophicus</name>
    <dbReference type="NCBI Taxonomy" id="2798804"/>
    <lineage>
        <taxon>Bacteria</taxon>
        <taxon>Pseudomonadati</taxon>
        <taxon>Pseudomonadota</taxon>
        <taxon>Betaproteobacteria</taxon>
        <taxon>Burkholderiales</taxon>
        <taxon>Comamonadaceae</taxon>
        <taxon>Rhodoferax</taxon>
    </lineage>
</organism>
<feature type="chain" id="PRO_5044924314" description="LPS-assembly protein LptD" evidence="1">
    <location>
        <begin position="42"/>
        <end position="796"/>
    </location>
</feature>
<gene>
    <name evidence="1" type="primary">lptD</name>
    <name evidence="4" type="ORF">MIZ03_0162</name>
</gene>
<reference evidence="4 5" key="1">
    <citation type="journal article" date="2021" name="Microbiol. Spectr.">
        <title>A Single Bacterium Capable of Oxidation and Reduction of Iron at Circumneutral pH.</title>
        <authorList>
            <person name="Kato S."/>
            <person name="Ohkuma M."/>
        </authorList>
    </citation>
    <scope>NUCLEOTIDE SEQUENCE [LARGE SCALE GENOMIC DNA]</scope>
    <source>
        <strain evidence="4 5">MIZ03</strain>
    </source>
</reference>
<feature type="compositionally biased region" description="Low complexity" evidence="2">
    <location>
        <begin position="44"/>
        <end position="55"/>
    </location>
</feature>
<dbReference type="HAMAP" id="MF_01411">
    <property type="entry name" value="LPS_assembly_LptD"/>
    <property type="match status" value="1"/>
</dbReference>
<keyword evidence="1" id="KW-0998">Cell outer membrane</keyword>
<proteinExistence type="inferred from homology"/>
<dbReference type="Pfam" id="PF04453">
    <property type="entry name" value="LptD"/>
    <property type="match status" value="1"/>
</dbReference>
<comment type="function">
    <text evidence="1">Together with LptE, is involved in the assembly of lipopolysaccharide (LPS) at the surface of the outer membrane.</text>
</comment>
<evidence type="ECO:0000313" key="4">
    <source>
        <dbReference type="EMBL" id="BCO25302.1"/>
    </source>
</evidence>
<evidence type="ECO:0000256" key="2">
    <source>
        <dbReference type="SAM" id="MobiDB-lite"/>
    </source>
</evidence>
<feature type="signal peptide" evidence="1">
    <location>
        <begin position="1"/>
        <end position="41"/>
    </location>
</feature>
<dbReference type="Proteomes" id="UP000824366">
    <property type="component" value="Chromosome"/>
</dbReference>
<evidence type="ECO:0000256" key="1">
    <source>
        <dbReference type="HAMAP-Rule" id="MF_01411"/>
    </source>
</evidence>
<dbReference type="PANTHER" id="PTHR30189:SF1">
    <property type="entry name" value="LPS-ASSEMBLY PROTEIN LPTD"/>
    <property type="match status" value="1"/>
</dbReference>
<protein>
    <recommendedName>
        <fullName evidence="1">LPS-assembly protein LptD</fullName>
    </recommendedName>
</protein>
<evidence type="ECO:0000313" key="5">
    <source>
        <dbReference type="Proteomes" id="UP000824366"/>
    </source>
</evidence>
<dbReference type="InterPro" id="IPR007543">
    <property type="entry name" value="LptD_C"/>
</dbReference>
<sequence precursor="true">MRMMNKHFLLPCALQRMMPGRFARASISVAVALLQASLASAQSADNSPLQLKPSSELEEQLSSEARSSVPTFVSGEHITGRPDLETTVEGSAALRKVDVVIKADRLDYYQPTDTAKATGHVRVNRAGNVYEGPLLELRVDAFEGFFNEPSYHFLRNDAHGQADRVDFLDEQRAVIHNATFTTCKRLPGPSWMPDWILKASTISLDNEEDVGTAEGAVLSFKGVPLLPVPYISFPLSDQRKSGVLPPTLGMDNINGTEVSVPYYWNIAPNRDATITPTLMSKRGLNLDTEFRYLEANYSGSLRADWMPSDQLRNINRWGLNLNHQARLQSEWTSSGAVLNMSLNRVSDDNYWRDFTRTNGSLTQRLLANDATLMWTNGAWASSVRTLKWQTLQDVTAPIIPPYDRLPQIATRYTRPNLWGLDVTLDADYTRFQSDSSLTLQPNAERTFSVLQASRTFQTSAGYVRPKIQLHATNYQFDTVLANGESSASRVVPTLSMDAGLVFERDTQLFGRKLLQTLEPRAFYVNTPYRDQSQLPNYDSGAYDFNFATIYQENAFVGNDRISDSNLLTLGVTSRFLDPDTGAEAARVGLAQRLRFRDQNVTLPGALPAQDRISDILLGGSVNWDARWRFDGTVQVNPTTEQSVRSTLGASYNPGSYRTINAAYRFQRDSSEQLDIGWQWPLNDLWGDRGKYLGPGQGQGEGRWYSVGRLNYSMNEGKLVDSVLGFEYDAGCWLGRIVLERLQTSSITATQRIMFQLEFVGFSRLGVNPLKSLKDNIPNYQNLREPGAAPSRFSNYD</sequence>